<evidence type="ECO:0000313" key="2">
    <source>
        <dbReference type="Proteomes" id="UP000540787"/>
    </source>
</evidence>
<proteinExistence type="predicted"/>
<name>A0A7W9WXR2_9BURK</name>
<dbReference type="AlphaFoldDB" id="A0A7W9WXR2"/>
<organism evidence="1 2">
    <name type="scientific">Massilia aurea</name>
    <dbReference type="NCBI Taxonomy" id="373040"/>
    <lineage>
        <taxon>Bacteria</taxon>
        <taxon>Pseudomonadati</taxon>
        <taxon>Pseudomonadota</taxon>
        <taxon>Betaproteobacteria</taxon>
        <taxon>Burkholderiales</taxon>
        <taxon>Oxalobacteraceae</taxon>
        <taxon>Telluria group</taxon>
        <taxon>Massilia</taxon>
    </lineage>
</organism>
<reference evidence="1 2" key="1">
    <citation type="submission" date="2020-08" db="EMBL/GenBank/DDBJ databases">
        <title>The Agave Microbiome: Exploring the role of microbial communities in plant adaptations to desert environments.</title>
        <authorList>
            <person name="Partida-Martinez L.P."/>
        </authorList>
    </citation>
    <scope>NUCLEOTIDE SEQUENCE [LARGE SCALE GENOMIC DNA]</scope>
    <source>
        <strain evidence="1 2">AT3.2</strain>
    </source>
</reference>
<protein>
    <submittedName>
        <fullName evidence="1">Uncharacterized protein</fullName>
    </submittedName>
</protein>
<gene>
    <name evidence="1" type="ORF">HD842_000848</name>
</gene>
<comment type="caution">
    <text evidence="1">The sequence shown here is derived from an EMBL/GenBank/DDBJ whole genome shotgun (WGS) entry which is preliminary data.</text>
</comment>
<keyword evidence="2" id="KW-1185">Reference proteome</keyword>
<sequence>MEFFGILTLVVGLALSAFALNMNVNVDVESRDFGYRSAPRQ</sequence>
<dbReference type="EMBL" id="JACHBX010000001">
    <property type="protein sequence ID" value="MBB6132737.1"/>
    <property type="molecule type" value="Genomic_DNA"/>
</dbReference>
<dbReference type="Proteomes" id="UP000540787">
    <property type="component" value="Unassembled WGS sequence"/>
</dbReference>
<evidence type="ECO:0000313" key="1">
    <source>
        <dbReference type="EMBL" id="MBB6132737.1"/>
    </source>
</evidence>
<accession>A0A7W9WXR2</accession>